<name>A0A238ZJS3_9ACTN</name>
<evidence type="ECO:0000256" key="1">
    <source>
        <dbReference type="ARBA" id="ARBA00007572"/>
    </source>
</evidence>
<dbReference type="EMBL" id="FZOF01000001">
    <property type="protein sequence ID" value="SNR83311.1"/>
    <property type="molecule type" value="Genomic_DNA"/>
</dbReference>
<dbReference type="SUPFAM" id="SSF56091">
    <property type="entry name" value="DNA ligase/mRNA capping enzyme, catalytic domain"/>
    <property type="match status" value="1"/>
</dbReference>
<dbReference type="GO" id="GO:0005524">
    <property type="term" value="F:ATP binding"/>
    <property type="evidence" value="ECO:0007669"/>
    <property type="project" value="InterPro"/>
</dbReference>
<accession>A0A238ZJS3</accession>
<dbReference type="CDD" id="cd07905">
    <property type="entry name" value="Adenylation_DNA_ligase_LigC"/>
    <property type="match status" value="1"/>
</dbReference>
<evidence type="ECO:0000313" key="5">
    <source>
        <dbReference type="Proteomes" id="UP000198280"/>
    </source>
</evidence>
<comment type="similarity">
    <text evidence="1">Belongs to the ATP-dependent DNA ligase family.</text>
</comment>
<dbReference type="Pfam" id="PF01068">
    <property type="entry name" value="DNA_ligase_A_M"/>
    <property type="match status" value="1"/>
</dbReference>
<protein>
    <submittedName>
        <fullName evidence="4">ATP dependent DNA ligase domain-containing protein</fullName>
    </submittedName>
</protein>
<dbReference type="GO" id="GO:0003910">
    <property type="term" value="F:DNA ligase (ATP) activity"/>
    <property type="evidence" value="ECO:0007669"/>
    <property type="project" value="InterPro"/>
</dbReference>
<dbReference type="GO" id="GO:0006310">
    <property type="term" value="P:DNA recombination"/>
    <property type="evidence" value="ECO:0007669"/>
    <property type="project" value="InterPro"/>
</dbReference>
<dbReference type="PANTHER" id="PTHR45674:SF4">
    <property type="entry name" value="DNA LIGASE 1"/>
    <property type="match status" value="1"/>
</dbReference>
<dbReference type="InterPro" id="IPR012310">
    <property type="entry name" value="DNA_ligase_ATP-dep_cent"/>
</dbReference>
<evidence type="ECO:0000313" key="4">
    <source>
        <dbReference type="EMBL" id="SNR83311.1"/>
    </source>
</evidence>
<sequence length="291" mass="31014">MTDPLPLPVRVALARRVDTVPAADALPGGCAYEPKFDGHRMVVLTGPVRLQTRSGRLVTATFPEIAEAAGALPPGVVLDGEVVIWRDGRIDFGALQRRALRGSRRGPVLPANYAAFDLLAAAGTDLRGRPYDERRAALVALLAPLGPPLQAVPMTTDRDEAVQWYTSLAPAGIEGLVVKGRGQRYRPDRRDWLKLRHAVPQDAEAIGFTGTPRAPRALVLDLGDGPFASAPLDAPLRTQLAALLVPPTPTAAAALDDGTPYRPLPAPLPVEILQGEGRHALTAVLRLRPEA</sequence>
<dbReference type="Gene3D" id="3.30.470.30">
    <property type="entry name" value="DNA ligase/mRNA capping enzyme"/>
    <property type="match status" value="1"/>
</dbReference>
<gene>
    <name evidence="4" type="ORF">SAMN05216252_101324</name>
</gene>
<reference evidence="4 5" key="1">
    <citation type="submission" date="2017-06" db="EMBL/GenBank/DDBJ databases">
        <authorList>
            <person name="Kim H.J."/>
            <person name="Triplett B.A."/>
        </authorList>
    </citation>
    <scope>NUCLEOTIDE SEQUENCE [LARGE SCALE GENOMIC DNA]</scope>
    <source>
        <strain evidence="4 5">CGMCC 4.1858</strain>
    </source>
</reference>
<feature type="domain" description="ATP-dependent DNA ligase family profile" evidence="3">
    <location>
        <begin position="115"/>
        <end position="196"/>
    </location>
</feature>
<dbReference type="PANTHER" id="PTHR45674">
    <property type="entry name" value="DNA LIGASE 1/3 FAMILY MEMBER"/>
    <property type="match status" value="1"/>
</dbReference>
<evidence type="ECO:0000259" key="3">
    <source>
        <dbReference type="PROSITE" id="PS50160"/>
    </source>
</evidence>
<keyword evidence="2 4" id="KW-0436">Ligase</keyword>
<organism evidence="4 5">
    <name type="scientific">Actinacidiphila glaucinigra</name>
    <dbReference type="NCBI Taxonomy" id="235986"/>
    <lineage>
        <taxon>Bacteria</taxon>
        <taxon>Bacillati</taxon>
        <taxon>Actinomycetota</taxon>
        <taxon>Actinomycetes</taxon>
        <taxon>Kitasatosporales</taxon>
        <taxon>Streptomycetaceae</taxon>
        <taxon>Actinacidiphila</taxon>
    </lineage>
</organism>
<dbReference type="Proteomes" id="UP000198280">
    <property type="component" value="Unassembled WGS sequence"/>
</dbReference>
<dbReference type="AlphaFoldDB" id="A0A238ZJS3"/>
<dbReference type="InterPro" id="IPR044119">
    <property type="entry name" value="Adenylation_LigC-like"/>
</dbReference>
<keyword evidence="5" id="KW-1185">Reference proteome</keyword>
<dbReference type="PROSITE" id="PS50160">
    <property type="entry name" value="DNA_LIGASE_A3"/>
    <property type="match status" value="1"/>
</dbReference>
<proteinExistence type="inferred from homology"/>
<dbReference type="GO" id="GO:0006281">
    <property type="term" value="P:DNA repair"/>
    <property type="evidence" value="ECO:0007669"/>
    <property type="project" value="InterPro"/>
</dbReference>
<dbReference type="InterPro" id="IPR050191">
    <property type="entry name" value="ATP-dep_DNA_ligase"/>
</dbReference>
<dbReference type="RefSeq" id="WP_179279612.1">
    <property type="nucleotide sequence ID" value="NZ_FZOF01000001.1"/>
</dbReference>
<evidence type="ECO:0000256" key="2">
    <source>
        <dbReference type="ARBA" id="ARBA00022598"/>
    </source>
</evidence>